<feature type="transmembrane region" description="Helical" evidence="1">
    <location>
        <begin position="6"/>
        <end position="25"/>
    </location>
</feature>
<evidence type="ECO:0000259" key="2">
    <source>
        <dbReference type="Pfam" id="PF19658"/>
    </source>
</evidence>
<evidence type="ECO:0000256" key="1">
    <source>
        <dbReference type="SAM" id="Phobius"/>
    </source>
</evidence>
<keyword evidence="1" id="KW-1133">Transmembrane helix</keyword>
<proteinExistence type="predicted"/>
<accession>A0A422M410</accession>
<keyword evidence="1" id="KW-0812">Transmembrane</keyword>
<dbReference type="EMBL" id="LKFS01000047">
    <property type="protein sequence ID" value="RND82140.1"/>
    <property type="molecule type" value="Genomic_DNA"/>
</dbReference>
<feature type="domain" description="DUF6161" evidence="2">
    <location>
        <begin position="8"/>
        <end position="81"/>
    </location>
</feature>
<keyword evidence="1" id="KW-0472">Membrane</keyword>
<name>A0A422M410_LACPA</name>
<dbReference type="Pfam" id="PF19658">
    <property type="entry name" value="DUF6161"/>
    <property type="match status" value="1"/>
</dbReference>
<evidence type="ECO:0000313" key="3">
    <source>
        <dbReference type="EMBL" id="RND82140.1"/>
    </source>
</evidence>
<dbReference type="InterPro" id="IPR046159">
    <property type="entry name" value="DUF6161"/>
</dbReference>
<protein>
    <recommendedName>
        <fullName evidence="2">DUF6161 domain-containing protein</fullName>
    </recommendedName>
</protein>
<evidence type="ECO:0000313" key="4">
    <source>
        <dbReference type="Proteomes" id="UP000284716"/>
    </source>
</evidence>
<dbReference type="Proteomes" id="UP000284716">
    <property type="component" value="Unassembled WGS sequence"/>
</dbReference>
<comment type="caution">
    <text evidence="3">The sequence shown here is derived from an EMBL/GenBank/DDBJ whole genome shotgun (WGS) entry which is preliminary data.</text>
</comment>
<sequence length="97" mass="10945">MQSRPAYIIPLSFISLLVYVFKTIVNMAMSSRHVMIEFQQKSALTNYYLVMLQSGKLNPDEKSLIFPAIFAKIDTGLIKSSNTTDDILQVLASLKKD</sequence>
<reference evidence="3 4" key="1">
    <citation type="journal article" date="2018" name="Front. Microbiol.">
        <title>Conversion of Methionine to Cysteine in Lactobacillus paracasei Depends on the Highly Mobile cysK-ctl-cysE Gene Cluster.</title>
        <authorList>
            <person name="Wuthrich D."/>
            <person name="Irmler S."/>
            <person name="Berthoud H."/>
            <person name="Guggenbuhl B."/>
            <person name="Eugster E."/>
            <person name="Bruggmann R."/>
        </authorList>
    </citation>
    <scope>NUCLEOTIDE SEQUENCE [LARGE SCALE GENOMIC DNA]</scope>
    <source>
        <strain evidence="3 4">FAM18157</strain>
    </source>
</reference>
<organism evidence="3 4">
    <name type="scientific">Lacticaseibacillus paracasei</name>
    <name type="common">Lactobacillus paracasei</name>
    <dbReference type="NCBI Taxonomy" id="1597"/>
    <lineage>
        <taxon>Bacteria</taxon>
        <taxon>Bacillati</taxon>
        <taxon>Bacillota</taxon>
        <taxon>Bacilli</taxon>
        <taxon>Lactobacillales</taxon>
        <taxon>Lactobacillaceae</taxon>
        <taxon>Lacticaseibacillus</taxon>
    </lineage>
</organism>
<dbReference type="AlphaFoldDB" id="A0A422M410"/>
<gene>
    <name evidence="3" type="ORF">FAM18157_01236</name>
</gene>